<evidence type="ECO:0000313" key="8">
    <source>
        <dbReference type="Proteomes" id="UP000503297"/>
    </source>
</evidence>
<name>A0A6M8J9S2_9ACTN</name>
<dbReference type="FunFam" id="2.40.50.1070:FF:000003">
    <property type="entry name" value="23S rRNA (Uracil-5-)-methyltransferase RumA"/>
    <property type="match status" value="1"/>
</dbReference>
<dbReference type="PROSITE" id="PS01231">
    <property type="entry name" value="TRMA_2"/>
    <property type="match status" value="1"/>
</dbReference>
<keyword evidence="8" id="KW-1185">Reference proteome</keyword>
<evidence type="ECO:0000256" key="6">
    <source>
        <dbReference type="SAM" id="MobiDB-lite"/>
    </source>
</evidence>
<dbReference type="FunFam" id="3.40.50.150:FF:000009">
    <property type="entry name" value="23S rRNA (Uracil(1939)-C(5))-methyltransferase RlmD"/>
    <property type="match status" value="1"/>
</dbReference>
<dbReference type="InterPro" id="IPR029063">
    <property type="entry name" value="SAM-dependent_MTases_sf"/>
</dbReference>
<dbReference type="Proteomes" id="UP000503297">
    <property type="component" value="Chromosome"/>
</dbReference>
<dbReference type="AlphaFoldDB" id="A0A6M8J9S2"/>
<comment type="similarity">
    <text evidence="4">Belongs to the class I-like SAM-binding methyltransferase superfamily. RNA M5U methyltransferase family.</text>
</comment>
<dbReference type="NCBIfam" id="TIGR00479">
    <property type="entry name" value="rumA"/>
    <property type="match status" value="1"/>
</dbReference>
<feature type="binding site" evidence="4">
    <location>
        <position position="273"/>
    </location>
    <ligand>
        <name>S-adenosyl-L-methionine</name>
        <dbReference type="ChEBI" id="CHEBI:59789"/>
    </ligand>
</feature>
<organism evidence="7 8">
    <name type="scientific">Berryella wangjianweii</name>
    <dbReference type="NCBI Taxonomy" id="2734634"/>
    <lineage>
        <taxon>Bacteria</taxon>
        <taxon>Bacillati</taxon>
        <taxon>Actinomycetota</taxon>
        <taxon>Coriobacteriia</taxon>
        <taxon>Eggerthellales</taxon>
        <taxon>Eggerthellaceae</taxon>
        <taxon>Berryella</taxon>
    </lineage>
</organism>
<dbReference type="InterPro" id="IPR010280">
    <property type="entry name" value="U5_MeTrfase_fam"/>
</dbReference>
<dbReference type="PROSITE" id="PS51687">
    <property type="entry name" value="SAM_MT_RNA_M5U"/>
    <property type="match status" value="1"/>
</dbReference>
<dbReference type="CDD" id="cd02440">
    <property type="entry name" value="AdoMet_MTases"/>
    <property type="match status" value="1"/>
</dbReference>
<feature type="binding site" evidence="4">
    <location>
        <position position="222"/>
    </location>
    <ligand>
        <name>S-adenosyl-L-methionine</name>
        <dbReference type="ChEBI" id="CHEBI:59789"/>
    </ligand>
</feature>
<gene>
    <name evidence="7" type="primary">rlmD</name>
    <name evidence="7" type="ORF">HLV38_06840</name>
</gene>
<feature type="binding site" evidence="4">
    <location>
        <position position="251"/>
    </location>
    <ligand>
        <name>S-adenosyl-L-methionine</name>
        <dbReference type="ChEBI" id="CHEBI:59789"/>
    </ligand>
</feature>
<feature type="region of interest" description="Disordered" evidence="6">
    <location>
        <begin position="447"/>
        <end position="466"/>
    </location>
</feature>
<dbReference type="PROSITE" id="PS01230">
    <property type="entry name" value="TRMA_1"/>
    <property type="match status" value="1"/>
</dbReference>
<evidence type="ECO:0000256" key="5">
    <source>
        <dbReference type="PROSITE-ProRule" id="PRU10015"/>
    </source>
</evidence>
<dbReference type="Gene3D" id="3.40.50.150">
    <property type="entry name" value="Vaccinia Virus protein VP39"/>
    <property type="match status" value="1"/>
</dbReference>
<protein>
    <submittedName>
        <fullName evidence="7">23S rRNA (Uracil(1939)-C(5))-methyltransferase RlmD</fullName>
        <ecNumber evidence="7">2.1.1.190</ecNumber>
    </submittedName>
</protein>
<reference evidence="8" key="1">
    <citation type="submission" date="2020-05" db="EMBL/GenBank/DDBJ databases">
        <title>Novel species in genus Nocardioides.</title>
        <authorList>
            <person name="Zhang G."/>
        </authorList>
    </citation>
    <scope>NUCLEOTIDE SEQUENCE [LARGE SCALE GENOMIC DNA]</scope>
    <source>
        <strain evidence="8">zg-1050</strain>
    </source>
</reference>
<dbReference type="InterPro" id="IPR030390">
    <property type="entry name" value="MeTrfase_TrmA_AS"/>
</dbReference>
<dbReference type="EMBL" id="CP053716">
    <property type="protein sequence ID" value="QKF08069.1"/>
    <property type="molecule type" value="Genomic_DNA"/>
</dbReference>
<dbReference type="Pfam" id="PF05958">
    <property type="entry name" value="tRNA_U5-meth_tr"/>
    <property type="match status" value="1"/>
</dbReference>
<accession>A0A6M8J9S2</accession>
<proteinExistence type="inferred from homology"/>
<feature type="binding site" evidence="4">
    <location>
        <position position="321"/>
    </location>
    <ligand>
        <name>S-adenosyl-L-methionine</name>
        <dbReference type="ChEBI" id="CHEBI:59789"/>
    </ligand>
</feature>
<dbReference type="KEGG" id="bwa:HLV38_06840"/>
<keyword evidence="2 4" id="KW-0808">Transferase</keyword>
<dbReference type="InterPro" id="IPR030391">
    <property type="entry name" value="MeTrfase_TrmA_CS"/>
</dbReference>
<dbReference type="PANTHER" id="PTHR11061:SF30">
    <property type="entry name" value="TRNA (URACIL(54)-C(5))-METHYLTRANSFERASE"/>
    <property type="match status" value="1"/>
</dbReference>
<keyword evidence="3 4" id="KW-0949">S-adenosyl-L-methionine</keyword>
<dbReference type="GO" id="GO:0070475">
    <property type="term" value="P:rRNA base methylation"/>
    <property type="evidence" value="ECO:0007669"/>
    <property type="project" value="TreeGrafter"/>
</dbReference>
<feature type="compositionally biased region" description="Basic and acidic residues" evidence="6">
    <location>
        <begin position="19"/>
        <end position="28"/>
    </location>
</feature>
<dbReference type="SUPFAM" id="SSF53335">
    <property type="entry name" value="S-adenosyl-L-methionine-dependent methyltransferases"/>
    <property type="match status" value="1"/>
</dbReference>
<feature type="region of interest" description="Disordered" evidence="6">
    <location>
        <begin position="1"/>
        <end position="73"/>
    </location>
</feature>
<dbReference type="Gene3D" id="2.40.50.1070">
    <property type="match status" value="1"/>
</dbReference>
<evidence type="ECO:0000256" key="3">
    <source>
        <dbReference type="ARBA" id="ARBA00022691"/>
    </source>
</evidence>
<dbReference type="PANTHER" id="PTHR11061">
    <property type="entry name" value="RNA M5U METHYLTRANSFERASE"/>
    <property type="match status" value="1"/>
</dbReference>
<evidence type="ECO:0000313" key="7">
    <source>
        <dbReference type="EMBL" id="QKF08069.1"/>
    </source>
</evidence>
<feature type="active site" description="Nucleophile" evidence="4">
    <location>
        <position position="348"/>
    </location>
</feature>
<evidence type="ECO:0000256" key="2">
    <source>
        <dbReference type="ARBA" id="ARBA00022679"/>
    </source>
</evidence>
<evidence type="ECO:0000256" key="4">
    <source>
        <dbReference type="PROSITE-ProRule" id="PRU01024"/>
    </source>
</evidence>
<feature type="active site" evidence="5">
    <location>
        <position position="348"/>
    </location>
</feature>
<evidence type="ECO:0000256" key="1">
    <source>
        <dbReference type="ARBA" id="ARBA00022603"/>
    </source>
</evidence>
<keyword evidence="1 4" id="KW-0489">Methyltransferase</keyword>
<dbReference type="GO" id="GO:0070041">
    <property type="term" value="F:rRNA (uridine-C5-)-methyltransferase activity"/>
    <property type="evidence" value="ECO:0007669"/>
    <property type="project" value="TreeGrafter"/>
</dbReference>
<dbReference type="EC" id="2.1.1.190" evidence="7"/>
<sequence>MSPFVPARGKPGGIGAGRASDRRTHAAEARYGAGQSSRRSPARSHARPHDRPHGRSPLAAARSDRASAVGQGGGGSGADILIGMYAPGTHRIVRTDGCLVENPQAQQVIRAVRSIMLRYGMLAYNEDSHQGFMRHVVVRVGHRSGEVLVTLVTNGDDFPASRSFCRELTRRCPFVTTVVQNVNERQTNVVLGSRERRLYGPGFILDELCGLSFRISSQSFYQVNATQTEVLYRRTIELAQLSGTQRVIDAYCGTGTIGLVAAANGAREVVGVDAVESAIGDARENARHNGIDNARFVAADATAFMRDMARAGERADVVIMDPPRAGATEECLAAIAELGADRVAYVSCNPHTHARDLRFLAQQGYRLETLQGVDMFPHTAHVESIALLTREKPVKSYAYVNISPSELGMGGEIKKPTYENIREYVKKTHGLTVSSLNIAQMKAECGLEKQADRSGDKKQPNCPPEKREAILDAFRHFGMIEDGSEED</sequence>